<name>A0AAD6TD35_9AGAR</name>
<dbReference type="EMBL" id="JARJCM010000007">
    <property type="protein sequence ID" value="KAJ7044236.1"/>
    <property type="molecule type" value="Genomic_DNA"/>
</dbReference>
<sequence>MKNERKNAARREKRQKKKIADLEGKRREAEEQLKQATSHGEAQVRAVLKKRREDDLGWQRRLAEAERMVHDAEFRTARSKEELKKKIADLAHLRGALRLARRQNNRRSEASKRATKGSSSAKHLVRMKAKRGRAYKVELRAIARVLVSNGCKEGKVGDLMQDIARIFGVDLDRAMSRRTVRRAILEGLVASQIQLGVELKYTEDVTMSSDSTSRRKMNYQSHHIHMRVPVKNADGSVSLSIDPKLRFVGIASTVDHTTATSKAAWLTIYNDIISTYNASPLGRHLGTLDLRMICRVLRGMCGDHANNEKALSEAWKELKHDLLLQELGEERLQQLNEQIDELPELKQQWVAKKLDDAGGFEAYMLLPPDQRAARDLACVHAMTRELGAEALKALDEADRRLLTVWIWTGCCMHKDQNSFKGGNTHMQTYWKELGIAGPIPLANKESAAAVRRVFHPEDGDKPPSDDDLERVENASFGGAKAVALAGAIFENAIEKRGQGDMVELFLQSKLNAGEPIKRFPKTNQTRFGSHGEAACELIARRDIYREFLVAIRELKSRPGWTNIEKNVHDALDDGPTLTELAVLAIYHLFVAVPYTRRVRKPEEVALNAIDLGPLHTEVQDHCAMLLETPDLVLDFDEEQYLIATFDGQPVAREEVMVEIKRLHASGKLPYLRQMFVRFFEGAKSTWIRFSSEFAPGGLIDGLNDAEKGRIWLPATNDRNEGALGSFIVYMRSNHTAALATHNGLAMFKRNQTQGFMDMWFSPEDHLYTMRAARSLDASGLERKRKELQMQYNQRILAERAEKVALAAAKAAEIRDRLDATVLISCVEDIYARGMTRDKLQDQLDKLRALWNTKTQERIVIPKKSHISRLPQKQTALVNAFQDHLKLLEASADQNANYSGPQMLPEFVREHYFSDDEDFGVWEGEGAAF</sequence>
<feature type="compositionally biased region" description="Basic and acidic residues" evidence="1">
    <location>
        <begin position="18"/>
        <end position="33"/>
    </location>
</feature>
<evidence type="ECO:0000313" key="3">
    <source>
        <dbReference type="Proteomes" id="UP001218188"/>
    </source>
</evidence>
<keyword evidence="3" id="KW-1185">Reference proteome</keyword>
<reference evidence="2" key="1">
    <citation type="submission" date="2023-03" db="EMBL/GenBank/DDBJ databases">
        <title>Massive genome expansion in bonnet fungi (Mycena s.s.) driven by repeated elements and novel gene families across ecological guilds.</title>
        <authorList>
            <consortium name="Lawrence Berkeley National Laboratory"/>
            <person name="Harder C.B."/>
            <person name="Miyauchi S."/>
            <person name="Viragh M."/>
            <person name="Kuo A."/>
            <person name="Thoen E."/>
            <person name="Andreopoulos B."/>
            <person name="Lu D."/>
            <person name="Skrede I."/>
            <person name="Drula E."/>
            <person name="Henrissat B."/>
            <person name="Morin E."/>
            <person name="Kohler A."/>
            <person name="Barry K."/>
            <person name="LaButti K."/>
            <person name="Morin E."/>
            <person name="Salamov A."/>
            <person name="Lipzen A."/>
            <person name="Mereny Z."/>
            <person name="Hegedus B."/>
            <person name="Baldrian P."/>
            <person name="Stursova M."/>
            <person name="Weitz H."/>
            <person name="Taylor A."/>
            <person name="Grigoriev I.V."/>
            <person name="Nagy L.G."/>
            <person name="Martin F."/>
            <person name="Kauserud H."/>
        </authorList>
    </citation>
    <scope>NUCLEOTIDE SEQUENCE</scope>
    <source>
        <strain evidence="2">CBHHK200</strain>
    </source>
</reference>
<comment type="caution">
    <text evidence="2">The sequence shown here is derived from an EMBL/GenBank/DDBJ whole genome shotgun (WGS) entry which is preliminary data.</text>
</comment>
<feature type="region of interest" description="Disordered" evidence="1">
    <location>
        <begin position="100"/>
        <end position="127"/>
    </location>
</feature>
<proteinExistence type="predicted"/>
<feature type="region of interest" description="Disordered" evidence="1">
    <location>
        <begin position="1"/>
        <end position="42"/>
    </location>
</feature>
<evidence type="ECO:0000256" key="1">
    <source>
        <dbReference type="SAM" id="MobiDB-lite"/>
    </source>
</evidence>
<organism evidence="2 3">
    <name type="scientific">Mycena alexandri</name>
    <dbReference type="NCBI Taxonomy" id="1745969"/>
    <lineage>
        <taxon>Eukaryota</taxon>
        <taxon>Fungi</taxon>
        <taxon>Dikarya</taxon>
        <taxon>Basidiomycota</taxon>
        <taxon>Agaricomycotina</taxon>
        <taxon>Agaricomycetes</taxon>
        <taxon>Agaricomycetidae</taxon>
        <taxon>Agaricales</taxon>
        <taxon>Marasmiineae</taxon>
        <taxon>Mycenaceae</taxon>
        <taxon>Mycena</taxon>
    </lineage>
</organism>
<protein>
    <submittedName>
        <fullName evidence="2">Uncharacterized protein</fullName>
    </submittedName>
</protein>
<dbReference type="Proteomes" id="UP001218188">
    <property type="component" value="Unassembled WGS sequence"/>
</dbReference>
<feature type="compositionally biased region" description="Basic and acidic residues" evidence="1">
    <location>
        <begin position="1"/>
        <end position="10"/>
    </location>
</feature>
<accession>A0AAD6TD35</accession>
<dbReference type="AlphaFoldDB" id="A0AAD6TD35"/>
<evidence type="ECO:0000313" key="2">
    <source>
        <dbReference type="EMBL" id="KAJ7044236.1"/>
    </source>
</evidence>
<gene>
    <name evidence="2" type="ORF">C8F04DRAFT_1250181</name>
</gene>